<comment type="caution">
    <text evidence="2">The sequence shown here is derived from an EMBL/GenBank/DDBJ whole genome shotgun (WGS) entry which is preliminary data.</text>
</comment>
<evidence type="ECO:0000313" key="3">
    <source>
        <dbReference type="Proteomes" id="UP000499080"/>
    </source>
</evidence>
<dbReference type="EMBL" id="BGPR01010017">
    <property type="protein sequence ID" value="GBN43776.1"/>
    <property type="molecule type" value="Genomic_DNA"/>
</dbReference>
<gene>
    <name evidence="2" type="ORF">AVEN_193733_1</name>
</gene>
<reference evidence="2 3" key="1">
    <citation type="journal article" date="2019" name="Sci. Rep.">
        <title>Orb-weaving spider Araneus ventricosus genome elucidates the spidroin gene catalogue.</title>
        <authorList>
            <person name="Kono N."/>
            <person name="Nakamura H."/>
            <person name="Ohtoshi R."/>
            <person name="Moran D.A.P."/>
            <person name="Shinohara A."/>
            <person name="Yoshida Y."/>
            <person name="Fujiwara M."/>
            <person name="Mori M."/>
            <person name="Tomita M."/>
            <person name="Arakawa K."/>
        </authorList>
    </citation>
    <scope>NUCLEOTIDE SEQUENCE [LARGE SCALE GENOMIC DNA]</scope>
</reference>
<keyword evidence="1" id="KW-0732">Signal</keyword>
<evidence type="ECO:0000313" key="2">
    <source>
        <dbReference type="EMBL" id="GBN43776.1"/>
    </source>
</evidence>
<proteinExistence type="predicted"/>
<organism evidence="2 3">
    <name type="scientific">Araneus ventricosus</name>
    <name type="common">Orbweaver spider</name>
    <name type="synonym">Epeira ventricosa</name>
    <dbReference type="NCBI Taxonomy" id="182803"/>
    <lineage>
        <taxon>Eukaryota</taxon>
        <taxon>Metazoa</taxon>
        <taxon>Ecdysozoa</taxon>
        <taxon>Arthropoda</taxon>
        <taxon>Chelicerata</taxon>
        <taxon>Arachnida</taxon>
        <taxon>Araneae</taxon>
        <taxon>Araneomorphae</taxon>
        <taxon>Entelegynae</taxon>
        <taxon>Araneoidea</taxon>
        <taxon>Araneidae</taxon>
        <taxon>Araneus</taxon>
    </lineage>
</organism>
<dbReference type="AlphaFoldDB" id="A0A4Y2P159"/>
<feature type="chain" id="PRO_5021217286" evidence="1">
    <location>
        <begin position="20"/>
        <end position="192"/>
    </location>
</feature>
<accession>A0A4Y2P159</accession>
<protein>
    <submittedName>
        <fullName evidence="2">Uncharacterized protein</fullName>
    </submittedName>
</protein>
<dbReference type="Proteomes" id="UP000499080">
    <property type="component" value="Unassembled WGS sequence"/>
</dbReference>
<feature type="signal peptide" evidence="1">
    <location>
        <begin position="1"/>
        <end position="19"/>
    </location>
</feature>
<sequence length="192" mass="21855">MNLFSLLCTLPSLAFELLCIEIDLMISAHFNDTSSLFTSLDPILKSERRSSSRSFRRFQEIRCGIIEGINGVLFLYLEQKDEQKVGKEKKIQKSLHRQDICYRASELTDRILLSIIINRNSSPFKGKSLALESEVAKLAHRHSAPYQRIKSSRSEVQEFASKLGRRKVFRTADKTAAKGAIAPTCEFPRPSF</sequence>
<evidence type="ECO:0000256" key="1">
    <source>
        <dbReference type="SAM" id="SignalP"/>
    </source>
</evidence>
<keyword evidence="3" id="KW-1185">Reference proteome</keyword>
<name>A0A4Y2P159_ARAVE</name>